<name>A0ABP9CX18_9ACTN</name>
<sequence>MSGVGPNQISTPGPNGVVILTRIQYLRWKGAAIVQEWPEDDWMHTPDMLDAIRSVWHAADPFKYWLDSYVNESPAHQY</sequence>
<dbReference type="Proteomes" id="UP001500839">
    <property type="component" value="Unassembled WGS sequence"/>
</dbReference>
<evidence type="ECO:0000313" key="1">
    <source>
        <dbReference type="EMBL" id="GAA4816492.1"/>
    </source>
</evidence>
<keyword evidence="2" id="KW-1185">Reference proteome</keyword>
<accession>A0ABP9CX18</accession>
<evidence type="ECO:0000313" key="2">
    <source>
        <dbReference type="Proteomes" id="UP001500839"/>
    </source>
</evidence>
<protein>
    <submittedName>
        <fullName evidence="1">Uncharacterized protein</fullName>
    </submittedName>
</protein>
<proteinExistence type="predicted"/>
<gene>
    <name evidence="1" type="ORF">GCM10023353_23380</name>
</gene>
<comment type="caution">
    <text evidence="1">The sequence shown here is derived from an EMBL/GenBank/DDBJ whole genome shotgun (WGS) entry which is preliminary data.</text>
</comment>
<reference evidence="2" key="1">
    <citation type="journal article" date="2019" name="Int. J. Syst. Evol. Microbiol.">
        <title>The Global Catalogue of Microorganisms (GCM) 10K type strain sequencing project: providing services to taxonomists for standard genome sequencing and annotation.</title>
        <authorList>
            <consortium name="The Broad Institute Genomics Platform"/>
            <consortium name="The Broad Institute Genome Sequencing Center for Infectious Disease"/>
            <person name="Wu L."/>
            <person name="Ma J."/>
        </authorList>
    </citation>
    <scope>NUCLEOTIDE SEQUENCE [LARGE SCALE GENOMIC DNA]</scope>
    <source>
        <strain evidence="2">JCM 18542</strain>
    </source>
</reference>
<organism evidence="1 2">
    <name type="scientific">Tomitella cavernea</name>
    <dbReference type="NCBI Taxonomy" id="1387982"/>
    <lineage>
        <taxon>Bacteria</taxon>
        <taxon>Bacillati</taxon>
        <taxon>Actinomycetota</taxon>
        <taxon>Actinomycetes</taxon>
        <taxon>Mycobacteriales</taxon>
        <taxon>Tomitella</taxon>
    </lineage>
</organism>
<dbReference type="EMBL" id="BAABKQ010000001">
    <property type="protein sequence ID" value="GAA4816492.1"/>
    <property type="molecule type" value="Genomic_DNA"/>
</dbReference>